<organism evidence="2">
    <name type="scientific">freshwater metagenome</name>
    <dbReference type="NCBI Taxonomy" id="449393"/>
    <lineage>
        <taxon>unclassified sequences</taxon>
        <taxon>metagenomes</taxon>
        <taxon>ecological metagenomes</taxon>
    </lineage>
</organism>
<dbReference type="Pfam" id="PF18986">
    <property type="entry name" value="DUF5719"/>
    <property type="match status" value="1"/>
</dbReference>
<name>A0A094NXJ8_9ZZZZ</name>
<comment type="caution">
    <text evidence="2">The sequence shown here is derived from an EMBL/GenBank/DDBJ whole genome shotgun (WGS) entry which is preliminary data.</text>
</comment>
<reference evidence="2" key="1">
    <citation type="submission" date="2014-05" db="EMBL/GenBank/DDBJ databases">
        <title>Key roles for freshwater Actinobacteria revealed by deep metagenomic sequencing.</title>
        <authorList>
            <person name="Ghai R."/>
            <person name="Mizuno C.M."/>
            <person name="Picazo A."/>
            <person name="Camacho A."/>
            <person name="Rodriguez-Valera F."/>
        </authorList>
    </citation>
    <scope>NUCLEOTIDE SEQUENCE</scope>
</reference>
<accession>A0A094NXJ8</accession>
<protein>
    <submittedName>
        <fullName evidence="2">Uncharacterized protein</fullName>
    </submittedName>
</protein>
<evidence type="ECO:0000256" key="1">
    <source>
        <dbReference type="SAM" id="Phobius"/>
    </source>
</evidence>
<dbReference type="AlphaFoldDB" id="A0A094NXJ8"/>
<proteinExistence type="predicted"/>
<gene>
    <name evidence="2" type="ORF">GM49_0745</name>
</gene>
<evidence type="ECO:0000313" key="2">
    <source>
        <dbReference type="EMBL" id="KGA03685.1"/>
    </source>
</evidence>
<feature type="transmembrane region" description="Helical" evidence="1">
    <location>
        <begin position="21"/>
        <end position="40"/>
    </location>
</feature>
<keyword evidence="1" id="KW-0472">Membrane</keyword>
<sequence length="452" mass="48323">MIKAPRWVTSLKASNLKSLDHRVIGALLVFLLIISAIALFNPNNSGVSTIKSYPATVCPGNLSGGTSTSVLPSSSTLVRQIPASKNSLSKAKTTFYLSSKPLLVDGSSETSINVSRNQTGALATVICAINESNQWFVGGSGSVVSKSSIQIVNSGLSTAVVDLFVYTPNTVSPVNSIRVSKNSSKQIYLDSLAPGESSVVIHAITRSGRVTMFLHDQRQRGLQSLGSDFVSQSANPAKRVVIPAINNVALSGRSTTQMLRILAPGKVNTNVRAELVASDGTFAPIELDDINIKSGIVQDIVFKPVLGAKNFSLVLTADQPIVAAVKSSGTFDGNNEFTWATSSEQLQETFMHFGGLRPEVVFQGKNLEVSVEWTSKNRKVYERTIVGNSDNDVATWSPKSGVVSARFTTKNKEIYGGVIFKEKRGLSYLPLESGAQLESSAIPVLDARIISR</sequence>
<keyword evidence="1" id="KW-1133">Transmembrane helix</keyword>
<dbReference type="InterPro" id="IPR043777">
    <property type="entry name" value="DUF5719"/>
</dbReference>
<dbReference type="EMBL" id="JNSJ01000005">
    <property type="protein sequence ID" value="KGA03685.1"/>
    <property type="molecule type" value="Genomic_DNA"/>
</dbReference>
<keyword evidence="1" id="KW-0812">Transmembrane</keyword>